<dbReference type="GO" id="GO:0046872">
    <property type="term" value="F:metal ion binding"/>
    <property type="evidence" value="ECO:0007669"/>
    <property type="project" value="UniProtKB-KW"/>
</dbReference>
<dbReference type="GO" id="GO:0043235">
    <property type="term" value="C:receptor complex"/>
    <property type="evidence" value="ECO:0007669"/>
    <property type="project" value="TreeGrafter"/>
</dbReference>
<dbReference type="GO" id="GO:0005524">
    <property type="term" value="F:ATP binding"/>
    <property type="evidence" value="ECO:0007669"/>
    <property type="project" value="UniProtKB-KW"/>
</dbReference>
<dbReference type="SUPFAM" id="SSF56112">
    <property type="entry name" value="Protein kinase-like (PK-like)"/>
    <property type="match status" value="1"/>
</dbReference>
<evidence type="ECO:0000256" key="8">
    <source>
        <dbReference type="PIRSR" id="PIRSR000615-2"/>
    </source>
</evidence>
<dbReference type="PRINTS" id="PR00109">
    <property type="entry name" value="TYRKINASE"/>
</dbReference>
<dbReference type="OrthoDB" id="6138886at2759"/>
<dbReference type="AlphaFoldDB" id="A0A8S3SIM4"/>
<evidence type="ECO:0000256" key="3">
    <source>
        <dbReference type="ARBA" id="ARBA00022741"/>
    </source>
</evidence>
<keyword evidence="9" id="KW-0460">Magnesium</keyword>
<dbReference type="InterPro" id="IPR000719">
    <property type="entry name" value="Prot_kinase_dom"/>
</dbReference>
<evidence type="ECO:0000256" key="1">
    <source>
        <dbReference type="ARBA" id="ARBA00004308"/>
    </source>
</evidence>
<comment type="subcellular location">
    <subcellularLocation>
        <location evidence="1">Endomembrane system</location>
    </subcellularLocation>
</comment>
<dbReference type="InterPro" id="IPR050122">
    <property type="entry name" value="RTK"/>
</dbReference>
<dbReference type="EMBL" id="CAJPWZ010001674">
    <property type="protein sequence ID" value="CAG2221005.1"/>
    <property type="molecule type" value="Genomic_DNA"/>
</dbReference>
<feature type="binding site" evidence="8">
    <location>
        <position position="201"/>
    </location>
    <ligand>
        <name>ATP</name>
        <dbReference type="ChEBI" id="CHEBI:30616"/>
    </ligand>
</feature>
<keyword evidence="3 8" id="KW-0547">Nucleotide-binding</keyword>
<gene>
    <name evidence="12" type="ORF">MEDL_34462</name>
</gene>
<dbReference type="InterPro" id="IPR011009">
    <property type="entry name" value="Kinase-like_dom_sf"/>
</dbReference>
<reference evidence="12" key="1">
    <citation type="submission" date="2021-03" db="EMBL/GenBank/DDBJ databases">
        <authorList>
            <person name="Bekaert M."/>
        </authorList>
    </citation>
    <scope>NUCLEOTIDE SEQUENCE</scope>
</reference>
<organism evidence="12 13">
    <name type="scientific">Mytilus edulis</name>
    <name type="common">Blue mussel</name>
    <dbReference type="NCBI Taxonomy" id="6550"/>
    <lineage>
        <taxon>Eukaryota</taxon>
        <taxon>Metazoa</taxon>
        <taxon>Spiralia</taxon>
        <taxon>Lophotrochozoa</taxon>
        <taxon>Mollusca</taxon>
        <taxon>Bivalvia</taxon>
        <taxon>Autobranchia</taxon>
        <taxon>Pteriomorphia</taxon>
        <taxon>Mytilida</taxon>
        <taxon>Mytiloidea</taxon>
        <taxon>Mytilidae</taxon>
        <taxon>Mytilinae</taxon>
        <taxon>Mytilus</taxon>
    </lineage>
</organism>
<dbReference type="CDD" id="cd00192">
    <property type="entry name" value="PTKc"/>
    <property type="match status" value="1"/>
</dbReference>
<dbReference type="EC" id="2.7.10.1" evidence="12"/>
<dbReference type="PIRSF" id="PIRSF000615">
    <property type="entry name" value="TyrPK_CSF1-R"/>
    <property type="match status" value="1"/>
</dbReference>
<dbReference type="Pfam" id="PF07714">
    <property type="entry name" value="PK_Tyr_Ser-Thr"/>
    <property type="match status" value="1"/>
</dbReference>
<name>A0A8S3SIM4_MYTED</name>
<evidence type="ECO:0000256" key="2">
    <source>
        <dbReference type="ARBA" id="ARBA00022679"/>
    </source>
</evidence>
<evidence type="ECO:0000313" key="12">
    <source>
        <dbReference type="EMBL" id="CAG2221005.1"/>
    </source>
</evidence>
<dbReference type="PANTHER" id="PTHR24416">
    <property type="entry name" value="TYROSINE-PROTEIN KINASE RECEPTOR"/>
    <property type="match status" value="1"/>
</dbReference>
<keyword evidence="4" id="KW-0418">Kinase</keyword>
<dbReference type="GO" id="GO:0012505">
    <property type="term" value="C:endomembrane system"/>
    <property type="evidence" value="ECO:0007669"/>
    <property type="project" value="UniProtKB-SubCell"/>
</dbReference>
<evidence type="ECO:0000256" key="6">
    <source>
        <dbReference type="ARBA" id="ARBA00023136"/>
    </source>
</evidence>
<evidence type="ECO:0000259" key="11">
    <source>
        <dbReference type="PROSITE" id="PS50011"/>
    </source>
</evidence>
<dbReference type="GO" id="GO:0030182">
    <property type="term" value="P:neuron differentiation"/>
    <property type="evidence" value="ECO:0007669"/>
    <property type="project" value="UniProtKB-ARBA"/>
</dbReference>
<keyword evidence="6" id="KW-0472">Membrane</keyword>
<feature type="domain" description="Protein kinase" evidence="11">
    <location>
        <begin position="67"/>
        <end position="333"/>
    </location>
</feature>
<dbReference type="FunFam" id="1.10.510.10:FF:001512">
    <property type="entry name" value="Receptor tyrosine-protein kinase erbB-2"/>
    <property type="match status" value="1"/>
</dbReference>
<dbReference type="Proteomes" id="UP000683360">
    <property type="component" value="Unassembled WGS sequence"/>
</dbReference>
<evidence type="ECO:0000256" key="9">
    <source>
        <dbReference type="PIRSR" id="PIRSR000615-3"/>
    </source>
</evidence>
<dbReference type="PROSITE" id="PS50011">
    <property type="entry name" value="PROTEIN_KINASE_DOM"/>
    <property type="match status" value="1"/>
</dbReference>
<evidence type="ECO:0000256" key="4">
    <source>
        <dbReference type="ARBA" id="ARBA00022777"/>
    </source>
</evidence>
<sequence>MVAVFMFLWKTRRLQSGIRTIRNTIRVTEPASGNNRAQMSNNDDDIYFYGAMETQGRDTWTIARQDLSLETELARGRFAIIYLAQYFNHQDVRKVVAKTLKDDQNEDNVIKMKGKINFYGTKIGHHKNILDFIGSVNDDIRGPIMVLEYCSKGVLKEFLESARSNVTVDLEERLFRITLAICEGMDYLSSQQVVHRRLAARNVLLNDQYVPKITGFGPDPEAIQTETGDTRKSERIPIKWMAPECMKTTKYANELSDVWSYGIVMWEIFSLGETPYPGIKNTDVLSVVKRGTKMKKPELCDDTFYKIMLKCWHYDPRKRSGFEQIKEELSKLFTEETGDDDYYMYYKSNEK</sequence>
<proteinExistence type="predicted"/>
<dbReference type="GO" id="GO:0004714">
    <property type="term" value="F:transmembrane receptor protein tyrosine kinase activity"/>
    <property type="evidence" value="ECO:0007669"/>
    <property type="project" value="UniProtKB-EC"/>
</dbReference>
<feature type="site" description="Important for interaction with phosphotyrosine-binding proteins" evidence="10">
    <location>
        <position position="342"/>
    </location>
</feature>
<protein>
    <submittedName>
        <fullName evidence="12">FGFR2</fullName>
        <ecNumber evidence="12">2.7.10.1</ecNumber>
    </submittedName>
</protein>
<feature type="binding site" evidence="9">
    <location>
        <position position="202"/>
    </location>
    <ligand>
        <name>Mg(2+)</name>
        <dbReference type="ChEBI" id="CHEBI:18420"/>
    </ligand>
</feature>
<keyword evidence="7" id="KW-0829">Tyrosine-protein kinase</keyword>
<dbReference type="PANTHER" id="PTHR24416:SF611">
    <property type="entry name" value="TYROSINE-PROTEIN KINASE TRANSMEMBRANE RECEPTOR ROR"/>
    <property type="match status" value="1"/>
</dbReference>
<dbReference type="GO" id="GO:0007169">
    <property type="term" value="P:cell surface receptor protein tyrosine kinase signaling pathway"/>
    <property type="evidence" value="ECO:0007669"/>
    <property type="project" value="TreeGrafter"/>
</dbReference>
<comment type="caution">
    <text evidence="12">The sequence shown here is derived from an EMBL/GenBank/DDBJ whole genome shotgun (WGS) entry which is preliminary data.</text>
</comment>
<evidence type="ECO:0000256" key="5">
    <source>
        <dbReference type="ARBA" id="ARBA00022840"/>
    </source>
</evidence>
<evidence type="ECO:0000256" key="10">
    <source>
        <dbReference type="PIRSR" id="PIRSR000615-4"/>
    </source>
</evidence>
<dbReference type="GO" id="GO:0048468">
    <property type="term" value="P:cell development"/>
    <property type="evidence" value="ECO:0007669"/>
    <property type="project" value="UniProtKB-ARBA"/>
</dbReference>
<evidence type="ECO:0000313" key="13">
    <source>
        <dbReference type="Proteomes" id="UP000683360"/>
    </source>
</evidence>
<dbReference type="InterPro" id="IPR001245">
    <property type="entry name" value="Ser-Thr/Tyr_kinase_cat_dom"/>
</dbReference>
<accession>A0A8S3SIM4</accession>
<keyword evidence="13" id="KW-1185">Reference proteome</keyword>
<dbReference type="GO" id="GO:0050793">
    <property type="term" value="P:regulation of developmental process"/>
    <property type="evidence" value="ECO:0007669"/>
    <property type="project" value="UniProtKB-ARBA"/>
</dbReference>
<keyword evidence="9" id="KW-0479">Metal-binding</keyword>
<keyword evidence="5 8" id="KW-0067">ATP-binding</keyword>
<keyword evidence="2 12" id="KW-0808">Transferase</keyword>
<dbReference type="Gene3D" id="1.10.510.10">
    <property type="entry name" value="Transferase(Phosphotransferase) domain 1"/>
    <property type="match status" value="1"/>
</dbReference>
<evidence type="ECO:0000256" key="7">
    <source>
        <dbReference type="ARBA" id="ARBA00023137"/>
    </source>
</evidence>
<dbReference type="GO" id="GO:0005886">
    <property type="term" value="C:plasma membrane"/>
    <property type="evidence" value="ECO:0007669"/>
    <property type="project" value="TreeGrafter"/>
</dbReference>